<dbReference type="AlphaFoldDB" id="A0A4Q9MA43"/>
<dbReference type="EMBL" id="ML143507">
    <property type="protein sequence ID" value="TBU23357.1"/>
    <property type="molecule type" value="Genomic_DNA"/>
</dbReference>
<gene>
    <name evidence="2" type="ORF">BD311DRAFT_768600</name>
</gene>
<sequence length="252" mass="28390">MSGYENESLSFPMLDYSDDDDNEDSEIPPEKCQLCESKDDLEKVRLCLSFGDYFTADNPLPWLESLKLITKTFGRNHPGNCMMLCGAHADAYREDVWRWFPSSDVRERMRHIDAINIGRTSDEAQGAPAISELVVNRSLTGIGEDGTLIDRIDSSEKPFFDVIIFMPQHMPPISGFFAGGSESAYVRVIQHWKRVALNPYVAFAVGLRMLNSAYVPPPDTDLKAIEQECLDIRAGWNDIGLAKFYSNTPLHT</sequence>
<feature type="region of interest" description="Disordered" evidence="1">
    <location>
        <begin position="1"/>
        <end position="29"/>
    </location>
</feature>
<name>A0A4Q9MA43_9APHY</name>
<reference evidence="2" key="1">
    <citation type="submission" date="2019-01" db="EMBL/GenBank/DDBJ databases">
        <title>Draft genome sequences of three monokaryotic isolates of the white-rot basidiomycete fungus Dichomitus squalens.</title>
        <authorList>
            <consortium name="DOE Joint Genome Institute"/>
            <person name="Lopez S.C."/>
            <person name="Andreopoulos B."/>
            <person name="Pangilinan J."/>
            <person name="Lipzen A."/>
            <person name="Riley R."/>
            <person name="Ahrendt S."/>
            <person name="Ng V."/>
            <person name="Barry K."/>
            <person name="Daum C."/>
            <person name="Grigoriev I.V."/>
            <person name="Hilden K.S."/>
            <person name="Makela M.R."/>
            <person name="de Vries R.P."/>
        </authorList>
    </citation>
    <scope>NUCLEOTIDE SEQUENCE [LARGE SCALE GENOMIC DNA]</scope>
    <source>
        <strain evidence="2">OM18370.1</strain>
    </source>
</reference>
<accession>A0A4Q9MA43</accession>
<dbReference type="OrthoDB" id="2754381at2759"/>
<feature type="compositionally biased region" description="Acidic residues" evidence="1">
    <location>
        <begin position="16"/>
        <end position="27"/>
    </location>
</feature>
<organism evidence="2">
    <name type="scientific">Dichomitus squalens</name>
    <dbReference type="NCBI Taxonomy" id="114155"/>
    <lineage>
        <taxon>Eukaryota</taxon>
        <taxon>Fungi</taxon>
        <taxon>Dikarya</taxon>
        <taxon>Basidiomycota</taxon>
        <taxon>Agaricomycotina</taxon>
        <taxon>Agaricomycetes</taxon>
        <taxon>Polyporales</taxon>
        <taxon>Polyporaceae</taxon>
        <taxon>Dichomitus</taxon>
    </lineage>
</organism>
<dbReference type="Proteomes" id="UP000292957">
    <property type="component" value="Unassembled WGS sequence"/>
</dbReference>
<protein>
    <submittedName>
        <fullName evidence="2">Uncharacterized protein</fullName>
    </submittedName>
</protein>
<evidence type="ECO:0000313" key="2">
    <source>
        <dbReference type="EMBL" id="TBU23357.1"/>
    </source>
</evidence>
<proteinExistence type="predicted"/>
<evidence type="ECO:0000256" key="1">
    <source>
        <dbReference type="SAM" id="MobiDB-lite"/>
    </source>
</evidence>